<feature type="region of interest" description="Disordered" evidence="1">
    <location>
        <begin position="242"/>
        <end position="433"/>
    </location>
</feature>
<feature type="compositionally biased region" description="Low complexity" evidence="1">
    <location>
        <begin position="25"/>
        <end position="42"/>
    </location>
</feature>
<feature type="region of interest" description="Disordered" evidence="1">
    <location>
        <begin position="1"/>
        <end position="46"/>
    </location>
</feature>
<name>A0A0B7K9B0_BIOOC</name>
<feature type="region of interest" description="Disordered" evidence="1">
    <location>
        <begin position="89"/>
        <end position="108"/>
    </location>
</feature>
<feature type="region of interest" description="Disordered" evidence="1">
    <location>
        <begin position="59"/>
        <end position="82"/>
    </location>
</feature>
<protein>
    <submittedName>
        <fullName evidence="2">Uncharacterized protein</fullName>
    </submittedName>
</protein>
<feature type="region of interest" description="Disordered" evidence="1">
    <location>
        <begin position="128"/>
        <end position="149"/>
    </location>
</feature>
<proteinExistence type="predicted"/>
<sequence>MSSDQPYESPPSPPSQTRPPRQHQRNSSDASSSISRPAADSRQSAFPYSFIRAHQANLSSTSLVPSTAEGKPIPVDDSTAQHRTSALRELNNNFPSRHRYAKSSGAQSSTYSEPVIVRSYYSPVPNRPANNFHNPSSGTIPQRGGSTTSERSVLPFAAISSAGTGMLSRMVRARESKLAIDAHSEARLPPVDAFSFKNFISNIEPQEGRSDINADLDRIAEICAKSRYSLSNQYEVHYAPHGSGSSFLEGPGSGQDTQGPTLQVVSADDEQNMKRNRRRRHGARPSSRAMGTLETIISSSRSSDDEISKKKSAAELADQVRGRTARRESEATTPTSSMHSDALENRGQDDKGPKSTMQRKKSMSLALIDGTGQSSAPMDSSSPRNSSGALISEPALPQASTSQLEIRTGPEGSASGPDSQRDRQCLLSGQQSIGRPVAAKGAVSYLDQEPSLLTSFGNWIPWKSSDASSKTSGRAEGSLRSILRNTDVKGKANENSF</sequence>
<evidence type="ECO:0000256" key="1">
    <source>
        <dbReference type="SAM" id="MobiDB-lite"/>
    </source>
</evidence>
<dbReference type="AlphaFoldDB" id="A0A0B7K9B0"/>
<feature type="compositionally biased region" description="Pro residues" evidence="1">
    <location>
        <begin position="8"/>
        <end position="17"/>
    </location>
</feature>
<accession>A0A0B7K9B0</accession>
<dbReference type="EMBL" id="CDPU01000037">
    <property type="protein sequence ID" value="CEO53704.1"/>
    <property type="molecule type" value="Genomic_DNA"/>
</dbReference>
<feature type="compositionally biased region" description="Basic and acidic residues" evidence="1">
    <location>
        <begin position="302"/>
        <end position="330"/>
    </location>
</feature>
<reference evidence="2" key="1">
    <citation type="submission" date="2015-01" db="EMBL/GenBank/DDBJ databases">
        <authorList>
            <person name="Durling Mikael"/>
        </authorList>
    </citation>
    <scope>NUCLEOTIDE SEQUENCE</scope>
</reference>
<organism evidence="2">
    <name type="scientific">Bionectria ochroleuca</name>
    <name type="common">Gliocladium roseum</name>
    <dbReference type="NCBI Taxonomy" id="29856"/>
    <lineage>
        <taxon>Eukaryota</taxon>
        <taxon>Fungi</taxon>
        <taxon>Dikarya</taxon>
        <taxon>Ascomycota</taxon>
        <taxon>Pezizomycotina</taxon>
        <taxon>Sordariomycetes</taxon>
        <taxon>Hypocreomycetidae</taxon>
        <taxon>Hypocreales</taxon>
        <taxon>Bionectriaceae</taxon>
        <taxon>Clonostachys</taxon>
    </lineage>
</organism>
<feature type="compositionally biased region" description="Basic residues" evidence="1">
    <location>
        <begin position="274"/>
        <end position="283"/>
    </location>
</feature>
<feature type="compositionally biased region" description="Basic and acidic residues" evidence="1">
    <location>
        <begin position="341"/>
        <end position="353"/>
    </location>
</feature>
<feature type="compositionally biased region" description="Polar residues" evidence="1">
    <location>
        <begin position="254"/>
        <end position="264"/>
    </location>
</feature>
<feature type="compositionally biased region" description="Polar residues" evidence="1">
    <location>
        <begin position="371"/>
        <end position="389"/>
    </location>
</feature>
<evidence type="ECO:0000313" key="2">
    <source>
        <dbReference type="EMBL" id="CEO53704.1"/>
    </source>
</evidence>
<gene>
    <name evidence="2" type="ORF">BN869_000009762_1</name>
</gene>